<evidence type="ECO:0000256" key="11">
    <source>
        <dbReference type="ARBA" id="ARBA00022958"/>
    </source>
</evidence>
<keyword evidence="15 18" id="KW-0472">Membrane</keyword>
<dbReference type="GO" id="GO:0006874">
    <property type="term" value="P:intracellular calcium ion homeostasis"/>
    <property type="evidence" value="ECO:0007669"/>
    <property type="project" value="TreeGrafter"/>
</dbReference>
<evidence type="ECO:0000256" key="12">
    <source>
        <dbReference type="ARBA" id="ARBA00022989"/>
    </source>
</evidence>
<evidence type="ECO:0000256" key="17">
    <source>
        <dbReference type="SAM" id="MobiDB-lite"/>
    </source>
</evidence>
<evidence type="ECO:0000259" key="19">
    <source>
        <dbReference type="Pfam" id="PF01699"/>
    </source>
</evidence>
<dbReference type="FunFam" id="1.20.1420.30:FF:000009">
    <property type="entry name" value="sodium/potassium/calcium exchanger 5 isoform X2"/>
    <property type="match status" value="1"/>
</dbReference>
<proteinExistence type="inferred from homology"/>
<keyword evidence="8" id="KW-0732">Signal</keyword>
<dbReference type="EMBL" id="HBIQ01008956">
    <property type="protein sequence ID" value="CAE0523936.1"/>
    <property type="molecule type" value="Transcribed_RNA"/>
</dbReference>
<keyword evidence="9" id="KW-0106">Calcium</keyword>
<evidence type="ECO:0000256" key="18">
    <source>
        <dbReference type="SAM" id="Phobius"/>
    </source>
</evidence>
<feature type="domain" description="Sodium/calcium exchanger membrane region" evidence="19">
    <location>
        <begin position="13"/>
        <end position="123"/>
    </location>
</feature>
<evidence type="ECO:0000256" key="9">
    <source>
        <dbReference type="ARBA" id="ARBA00022837"/>
    </source>
</evidence>
<dbReference type="GO" id="GO:0005886">
    <property type="term" value="C:plasma membrane"/>
    <property type="evidence" value="ECO:0007669"/>
    <property type="project" value="TreeGrafter"/>
</dbReference>
<evidence type="ECO:0000256" key="10">
    <source>
        <dbReference type="ARBA" id="ARBA00022847"/>
    </source>
</evidence>
<keyword evidence="3" id="KW-0813">Transport</keyword>
<dbReference type="Gene3D" id="1.20.1420.30">
    <property type="entry name" value="NCX, central ion-binding region"/>
    <property type="match status" value="2"/>
</dbReference>
<feature type="domain" description="Sodium/calcium exchanger membrane region" evidence="19">
    <location>
        <begin position="194"/>
        <end position="341"/>
    </location>
</feature>
<dbReference type="GO" id="GO:0005262">
    <property type="term" value="F:calcium channel activity"/>
    <property type="evidence" value="ECO:0007669"/>
    <property type="project" value="TreeGrafter"/>
</dbReference>
<comment type="similarity">
    <text evidence="2">Belongs to the Ca(2+):cation antiporter (CaCA) (TC 2.A.19) family. SLC24A subfamily.</text>
</comment>
<feature type="compositionally biased region" description="Basic and acidic residues" evidence="17">
    <location>
        <begin position="142"/>
        <end position="152"/>
    </location>
</feature>
<feature type="transmembrane region" description="Helical" evidence="18">
    <location>
        <begin position="194"/>
        <end position="215"/>
    </location>
</feature>
<protein>
    <recommendedName>
        <fullName evidence="19">Sodium/calcium exchanger membrane region domain-containing protein</fullName>
    </recommendedName>
</protein>
<gene>
    <name evidence="20" type="ORF">SACU0126_LOCUS2986</name>
</gene>
<dbReference type="PANTHER" id="PTHR10846">
    <property type="entry name" value="SODIUM/POTASSIUM/CALCIUM EXCHANGER"/>
    <property type="match status" value="1"/>
</dbReference>
<evidence type="ECO:0000256" key="15">
    <source>
        <dbReference type="ARBA" id="ARBA00023136"/>
    </source>
</evidence>
<evidence type="ECO:0000256" key="2">
    <source>
        <dbReference type="ARBA" id="ARBA00005364"/>
    </source>
</evidence>
<evidence type="ECO:0000256" key="5">
    <source>
        <dbReference type="ARBA" id="ARBA00022538"/>
    </source>
</evidence>
<dbReference type="GO" id="GO:0015293">
    <property type="term" value="F:symporter activity"/>
    <property type="evidence" value="ECO:0007669"/>
    <property type="project" value="UniProtKB-KW"/>
</dbReference>
<dbReference type="GO" id="GO:0008273">
    <property type="term" value="F:calcium, potassium:sodium antiporter activity"/>
    <property type="evidence" value="ECO:0007669"/>
    <property type="project" value="TreeGrafter"/>
</dbReference>
<keyword evidence="16" id="KW-0739">Sodium transport</keyword>
<evidence type="ECO:0000256" key="1">
    <source>
        <dbReference type="ARBA" id="ARBA00004141"/>
    </source>
</evidence>
<feature type="compositionally biased region" description="Acidic residues" evidence="17">
    <location>
        <begin position="153"/>
        <end position="162"/>
    </location>
</feature>
<sequence length="354" mass="38324">MYTLKDAQMMPSSSDVAGATFMAAGSSAPELFTSVMGVFAVKNDVGVGTIVGSAVFNLCCIIGGTALFTPIVLVIDWKPITRDSVFYLIAILMMITSLRDGEVDLLESSLLICAYAGYVVFMYHNQTAMEVFGRCVGEDGRQLNDEENKKDEEGEEEEEEQDSPIAQAIARPLFLMFEATIPNCSLERNKGRHLTTFFMSVLWIGILSYFMVTWASKLGCIWGIHPAVMGITVLAAGTSVPDAIGSLLVARDGHGDMAVSNAIGSNVFDILLGLGLPWLFSNAIFGVSVPVDATGIVPFTIILLSTLAMIYGATFLGGFRLTKPLGAFFFTLYFAFVAWALLREFGKLPEWMGA</sequence>
<dbReference type="Pfam" id="PF01699">
    <property type="entry name" value="Na_Ca_ex"/>
    <property type="match status" value="2"/>
</dbReference>
<keyword evidence="13" id="KW-0915">Sodium</keyword>
<keyword evidence="4" id="KW-0050">Antiport</keyword>
<dbReference type="InterPro" id="IPR044880">
    <property type="entry name" value="NCX_ion-bd_dom_sf"/>
</dbReference>
<keyword evidence="10" id="KW-0769">Symport</keyword>
<name>A0A7S3RHS5_9SPIT</name>
<dbReference type="InterPro" id="IPR004837">
    <property type="entry name" value="NaCa_Exmemb"/>
</dbReference>
<organism evidence="20">
    <name type="scientific">Strombidinopsis acuminata</name>
    <dbReference type="NCBI Taxonomy" id="141414"/>
    <lineage>
        <taxon>Eukaryota</taxon>
        <taxon>Sar</taxon>
        <taxon>Alveolata</taxon>
        <taxon>Ciliophora</taxon>
        <taxon>Intramacronucleata</taxon>
        <taxon>Spirotrichea</taxon>
        <taxon>Choreotrichia</taxon>
        <taxon>Choreotrichida</taxon>
        <taxon>Strombidinopsidae</taxon>
        <taxon>Strombidinopsis</taxon>
    </lineage>
</organism>
<keyword evidence="5" id="KW-0633">Potassium transport</keyword>
<evidence type="ECO:0000256" key="7">
    <source>
        <dbReference type="ARBA" id="ARBA00022692"/>
    </source>
</evidence>
<evidence type="ECO:0000256" key="16">
    <source>
        <dbReference type="ARBA" id="ARBA00023201"/>
    </source>
</evidence>
<feature type="transmembrane region" description="Helical" evidence="18">
    <location>
        <begin position="47"/>
        <end position="68"/>
    </location>
</feature>
<dbReference type="PANTHER" id="PTHR10846:SF8">
    <property type="entry name" value="INNER MEMBRANE PROTEIN YRBG"/>
    <property type="match status" value="1"/>
</dbReference>
<dbReference type="InterPro" id="IPR004481">
    <property type="entry name" value="K/Na/Ca-exchanger"/>
</dbReference>
<feature type="transmembrane region" description="Helical" evidence="18">
    <location>
        <begin position="227"/>
        <end position="249"/>
    </location>
</feature>
<feature type="region of interest" description="Disordered" evidence="17">
    <location>
        <begin position="142"/>
        <end position="163"/>
    </location>
</feature>
<feature type="transmembrane region" description="Helical" evidence="18">
    <location>
        <begin position="105"/>
        <end position="124"/>
    </location>
</feature>
<accession>A0A7S3RHS5</accession>
<keyword evidence="12 18" id="KW-1133">Transmembrane helix</keyword>
<keyword evidence="11" id="KW-0630">Potassium</keyword>
<evidence type="ECO:0000313" key="20">
    <source>
        <dbReference type="EMBL" id="CAE0523936.1"/>
    </source>
</evidence>
<evidence type="ECO:0000256" key="6">
    <source>
        <dbReference type="ARBA" id="ARBA00022568"/>
    </source>
</evidence>
<reference evidence="20" key="1">
    <citation type="submission" date="2021-01" db="EMBL/GenBank/DDBJ databases">
        <authorList>
            <person name="Corre E."/>
            <person name="Pelletier E."/>
            <person name="Niang G."/>
            <person name="Scheremetjew M."/>
            <person name="Finn R."/>
            <person name="Kale V."/>
            <person name="Holt S."/>
            <person name="Cochrane G."/>
            <person name="Meng A."/>
            <person name="Brown T."/>
            <person name="Cohen L."/>
        </authorList>
    </citation>
    <scope>NUCLEOTIDE SEQUENCE</scope>
    <source>
        <strain evidence="20">SPMC142</strain>
    </source>
</reference>
<evidence type="ECO:0000256" key="8">
    <source>
        <dbReference type="ARBA" id="ARBA00022729"/>
    </source>
</evidence>
<comment type="subcellular location">
    <subcellularLocation>
        <location evidence="1">Membrane</location>
        <topology evidence="1">Multi-pass membrane protein</topology>
    </subcellularLocation>
</comment>
<feature type="transmembrane region" description="Helical" evidence="18">
    <location>
        <begin position="325"/>
        <end position="342"/>
    </location>
</feature>
<keyword evidence="14" id="KW-0406">Ion transport</keyword>
<evidence type="ECO:0000256" key="13">
    <source>
        <dbReference type="ARBA" id="ARBA00023053"/>
    </source>
</evidence>
<feature type="transmembrane region" description="Helical" evidence="18">
    <location>
        <begin position="295"/>
        <end position="313"/>
    </location>
</feature>
<keyword evidence="6" id="KW-0109">Calcium transport</keyword>
<evidence type="ECO:0000256" key="4">
    <source>
        <dbReference type="ARBA" id="ARBA00022449"/>
    </source>
</evidence>
<dbReference type="AlphaFoldDB" id="A0A7S3RHS5"/>
<feature type="transmembrane region" description="Helical" evidence="18">
    <location>
        <begin position="270"/>
        <end position="289"/>
    </location>
</feature>
<keyword evidence="7 18" id="KW-0812">Transmembrane</keyword>
<evidence type="ECO:0000256" key="3">
    <source>
        <dbReference type="ARBA" id="ARBA00022448"/>
    </source>
</evidence>
<evidence type="ECO:0000256" key="14">
    <source>
        <dbReference type="ARBA" id="ARBA00023065"/>
    </source>
</evidence>
<dbReference type="NCBIfam" id="TIGR00367">
    <property type="entry name" value="calcium/sodium antiporter"/>
    <property type="match status" value="1"/>
</dbReference>